<sequence>MTDARWLDDEQQRLWQDLLTVVIALPTLLDRQLQRDEGISNFEYSVMARLSMTEAHTMRLSDLAAQCNSTQQRLSKLMVRFERQGWVVRYPDPDNGRYTLATLTDTGLRKVEQSAPAHVERVRQLVFDPLSAAQQRHLGAALARIAGPVRDQIESGGAGQ</sequence>
<evidence type="ECO:0000259" key="1">
    <source>
        <dbReference type="PROSITE" id="PS50995"/>
    </source>
</evidence>
<dbReference type="InterPro" id="IPR000835">
    <property type="entry name" value="HTH_MarR-typ"/>
</dbReference>
<protein>
    <submittedName>
        <fullName evidence="2">MarR family winged helix-turn-helix transcriptional regulator</fullName>
    </submittedName>
</protein>
<dbReference type="PANTHER" id="PTHR33164:SF99">
    <property type="entry name" value="MARR FAMILY REGULATORY PROTEIN"/>
    <property type="match status" value="1"/>
</dbReference>
<dbReference type="SMART" id="SM00347">
    <property type="entry name" value="HTH_MARR"/>
    <property type="match status" value="1"/>
</dbReference>
<comment type="caution">
    <text evidence="2">The sequence shown here is derived from an EMBL/GenBank/DDBJ whole genome shotgun (WGS) entry which is preliminary data.</text>
</comment>
<dbReference type="InterPro" id="IPR036388">
    <property type="entry name" value="WH-like_DNA-bd_sf"/>
</dbReference>
<dbReference type="SUPFAM" id="SSF46785">
    <property type="entry name" value="Winged helix' DNA-binding domain"/>
    <property type="match status" value="1"/>
</dbReference>
<dbReference type="EMBL" id="JBHMCA010000021">
    <property type="protein sequence ID" value="MFB9443489.1"/>
    <property type="molecule type" value="Genomic_DNA"/>
</dbReference>
<dbReference type="Proteomes" id="UP001589608">
    <property type="component" value="Unassembled WGS sequence"/>
</dbReference>
<dbReference type="RefSeq" id="WP_223095553.1">
    <property type="nucleotide sequence ID" value="NZ_CP061913.1"/>
</dbReference>
<evidence type="ECO:0000313" key="2">
    <source>
        <dbReference type="EMBL" id="MFB9443489.1"/>
    </source>
</evidence>
<feature type="domain" description="HTH marR-type" evidence="1">
    <location>
        <begin position="11"/>
        <end position="147"/>
    </location>
</feature>
<reference evidence="2 3" key="1">
    <citation type="submission" date="2024-09" db="EMBL/GenBank/DDBJ databases">
        <authorList>
            <person name="Sun Q."/>
            <person name="Mori K."/>
        </authorList>
    </citation>
    <scope>NUCLEOTIDE SEQUENCE [LARGE SCALE GENOMIC DNA]</scope>
    <source>
        <strain evidence="2 3">JCM 3307</strain>
    </source>
</reference>
<dbReference type="InterPro" id="IPR039422">
    <property type="entry name" value="MarR/SlyA-like"/>
</dbReference>
<evidence type="ECO:0000313" key="3">
    <source>
        <dbReference type="Proteomes" id="UP001589608"/>
    </source>
</evidence>
<dbReference type="PANTHER" id="PTHR33164">
    <property type="entry name" value="TRANSCRIPTIONAL REGULATOR, MARR FAMILY"/>
    <property type="match status" value="1"/>
</dbReference>
<dbReference type="Gene3D" id="1.10.10.10">
    <property type="entry name" value="Winged helix-like DNA-binding domain superfamily/Winged helix DNA-binding domain"/>
    <property type="match status" value="1"/>
</dbReference>
<dbReference type="Pfam" id="PF01047">
    <property type="entry name" value="MarR"/>
    <property type="match status" value="1"/>
</dbReference>
<dbReference type="InterPro" id="IPR036390">
    <property type="entry name" value="WH_DNA-bd_sf"/>
</dbReference>
<dbReference type="PROSITE" id="PS50995">
    <property type="entry name" value="HTH_MARR_2"/>
    <property type="match status" value="1"/>
</dbReference>
<organism evidence="2 3">
    <name type="scientific">Dactylosporangium vinaceum</name>
    <dbReference type="NCBI Taxonomy" id="53362"/>
    <lineage>
        <taxon>Bacteria</taxon>
        <taxon>Bacillati</taxon>
        <taxon>Actinomycetota</taxon>
        <taxon>Actinomycetes</taxon>
        <taxon>Micromonosporales</taxon>
        <taxon>Micromonosporaceae</taxon>
        <taxon>Dactylosporangium</taxon>
    </lineage>
</organism>
<name>A0ABV5M3S4_9ACTN</name>
<keyword evidence="3" id="KW-1185">Reference proteome</keyword>
<proteinExistence type="predicted"/>
<accession>A0ABV5M3S4</accession>
<gene>
    <name evidence="2" type="ORF">ACFFTR_10385</name>
</gene>